<evidence type="ECO:0000313" key="4">
    <source>
        <dbReference type="Proteomes" id="UP000249633"/>
    </source>
</evidence>
<accession>A0A2W5DFV9</accession>
<evidence type="ECO:0000313" key="3">
    <source>
        <dbReference type="EMBL" id="PZP28027.1"/>
    </source>
</evidence>
<reference evidence="3 4" key="1">
    <citation type="submission" date="2017-08" db="EMBL/GenBank/DDBJ databases">
        <title>Infants hospitalized years apart are colonized by the same room-sourced microbial strains.</title>
        <authorList>
            <person name="Brooks B."/>
            <person name="Olm M.R."/>
            <person name="Firek B.A."/>
            <person name="Baker R."/>
            <person name="Thomas B.C."/>
            <person name="Morowitz M.J."/>
            <person name="Banfield J.F."/>
        </authorList>
    </citation>
    <scope>NUCLEOTIDE SEQUENCE [LARGE SCALE GENOMIC DNA]</scope>
    <source>
        <strain evidence="3">S2_012_000_R2_81</strain>
    </source>
</reference>
<protein>
    <submittedName>
        <fullName evidence="3">Lytic transglycosylase</fullName>
    </submittedName>
</protein>
<gene>
    <name evidence="3" type="ORF">DI603_20235</name>
</gene>
<dbReference type="InterPro" id="IPR023346">
    <property type="entry name" value="Lysozyme-like_dom_sf"/>
</dbReference>
<evidence type="ECO:0000259" key="2">
    <source>
        <dbReference type="Pfam" id="PF01464"/>
    </source>
</evidence>
<feature type="region of interest" description="Disordered" evidence="1">
    <location>
        <begin position="151"/>
        <end position="171"/>
    </location>
</feature>
<dbReference type="CDD" id="cd16892">
    <property type="entry name" value="LT_VirB1-like"/>
    <property type="match status" value="1"/>
</dbReference>
<dbReference type="Proteomes" id="UP000249633">
    <property type="component" value="Unassembled WGS sequence"/>
</dbReference>
<dbReference type="InterPro" id="IPR008258">
    <property type="entry name" value="Transglycosylase_SLT_dom_1"/>
</dbReference>
<feature type="domain" description="Transglycosylase SLT" evidence="2">
    <location>
        <begin position="12"/>
        <end position="134"/>
    </location>
</feature>
<dbReference type="EMBL" id="QFOD01000025">
    <property type="protein sequence ID" value="PZP28027.1"/>
    <property type="molecule type" value="Genomic_DNA"/>
</dbReference>
<dbReference type="Gene3D" id="1.10.530.10">
    <property type="match status" value="1"/>
</dbReference>
<dbReference type="Pfam" id="PF01464">
    <property type="entry name" value="SLT"/>
    <property type="match status" value="1"/>
</dbReference>
<proteinExistence type="predicted"/>
<name>A0A2W5DFV9_9BURK</name>
<comment type="caution">
    <text evidence="3">The sequence shown here is derived from an EMBL/GenBank/DDBJ whole genome shotgun (WGS) entry which is preliminary data.</text>
</comment>
<dbReference type="SUPFAM" id="SSF53955">
    <property type="entry name" value="Lysozyme-like"/>
    <property type="match status" value="1"/>
</dbReference>
<evidence type="ECO:0000256" key="1">
    <source>
        <dbReference type="SAM" id="MobiDB-lite"/>
    </source>
</evidence>
<organism evidence="3 4">
    <name type="scientific">Roseateles depolymerans</name>
    <dbReference type="NCBI Taxonomy" id="76731"/>
    <lineage>
        <taxon>Bacteria</taxon>
        <taxon>Pseudomonadati</taxon>
        <taxon>Pseudomonadota</taxon>
        <taxon>Betaproteobacteria</taxon>
        <taxon>Burkholderiales</taxon>
        <taxon>Sphaerotilaceae</taxon>
        <taxon>Roseateles</taxon>
    </lineage>
</organism>
<dbReference type="AlphaFoldDB" id="A0A2W5DFV9"/>
<sequence length="171" mass="18257">MDTTAFMTLALACAPAVHIDTARALVEVESALNPWAIGVVGGAVVRQPRHRAEALATARALQASGWNFSVGLGQINARNFHRLGLTLETAFEPCSNLAAMQAVLTECHDRASASAGSEQRALQRALSCYYSGDFSTGFLHGYVQRVINASATSRRPASPPPVLNRNPKEKP</sequence>